<evidence type="ECO:0000313" key="2">
    <source>
        <dbReference type="EMBL" id="KPM46433.1"/>
    </source>
</evidence>
<feature type="compositionally biased region" description="Polar residues" evidence="1">
    <location>
        <begin position="248"/>
        <end position="258"/>
    </location>
</feature>
<comment type="caution">
    <text evidence="2">The sequence shown here is derived from an EMBL/GenBank/DDBJ whole genome shotgun (WGS) entry which is preliminary data.</text>
</comment>
<dbReference type="EMBL" id="LKCW01000001">
    <property type="protein sequence ID" value="KPM46433.1"/>
    <property type="molecule type" value="Genomic_DNA"/>
</dbReference>
<name>A0A0P7BM99_9HYPO</name>
<protein>
    <submittedName>
        <fullName evidence="2">Uncharacterized protein</fullName>
    </submittedName>
</protein>
<proteinExistence type="predicted"/>
<evidence type="ECO:0000313" key="3">
    <source>
        <dbReference type="Proteomes" id="UP000050424"/>
    </source>
</evidence>
<reference evidence="2 3" key="1">
    <citation type="submission" date="2015-09" db="EMBL/GenBank/DDBJ databases">
        <title>Draft genome of a European isolate of the apple canker pathogen Neonectria ditissima.</title>
        <authorList>
            <person name="Gomez-Cortecero A."/>
            <person name="Harrison R.J."/>
            <person name="Armitage A.D."/>
        </authorList>
    </citation>
    <scope>NUCLEOTIDE SEQUENCE [LARGE SCALE GENOMIC DNA]</scope>
    <source>
        <strain evidence="2 3">R09/05</strain>
    </source>
</reference>
<feature type="region of interest" description="Disordered" evidence="1">
    <location>
        <begin position="248"/>
        <end position="327"/>
    </location>
</feature>
<dbReference type="AlphaFoldDB" id="A0A0P7BM99"/>
<gene>
    <name evidence="2" type="ORF">AK830_g14</name>
</gene>
<sequence>MEQVKRGLEMQRDDVLKQYVLIAEQESRYSAERRELDKKARANRPSQPTIFPTIDIDLDEMYCREKCKDWDDDLSLVKLIKFAKGFFGIGTEGDAIEGRDGEVPATAVLELPSYSNPFVLKPPKLVRVLKHGVRISVLAAVPLPLDSLAREREQEMAYANGAWVVEDPERAKNINKPLCAEQSEEETLVQSLQKELAETSMLGEQADLETERMEPELKSKFTPEKAPEMHMQMSGNGTEILEDTILSSNSSRAPSSEDTSTRLEPAEHGVDSMPEIGCQETSAPQPKAEQAGMPTKILRMASKGLSSSRSAIPRPTSPELPKILQPS</sequence>
<evidence type="ECO:0000256" key="1">
    <source>
        <dbReference type="SAM" id="MobiDB-lite"/>
    </source>
</evidence>
<organism evidence="2 3">
    <name type="scientific">Neonectria ditissima</name>
    <dbReference type="NCBI Taxonomy" id="78410"/>
    <lineage>
        <taxon>Eukaryota</taxon>
        <taxon>Fungi</taxon>
        <taxon>Dikarya</taxon>
        <taxon>Ascomycota</taxon>
        <taxon>Pezizomycotina</taxon>
        <taxon>Sordariomycetes</taxon>
        <taxon>Hypocreomycetidae</taxon>
        <taxon>Hypocreales</taxon>
        <taxon>Nectriaceae</taxon>
        <taxon>Neonectria</taxon>
    </lineage>
</organism>
<feature type="compositionally biased region" description="Basic and acidic residues" evidence="1">
    <location>
        <begin position="259"/>
        <end position="270"/>
    </location>
</feature>
<dbReference type="Proteomes" id="UP000050424">
    <property type="component" value="Unassembled WGS sequence"/>
</dbReference>
<accession>A0A0P7BM99</accession>
<keyword evidence="3" id="KW-1185">Reference proteome</keyword>